<evidence type="ECO:0000313" key="3">
    <source>
        <dbReference type="Proteomes" id="UP000077667"/>
    </source>
</evidence>
<dbReference type="InterPro" id="IPR037682">
    <property type="entry name" value="TonB_C"/>
</dbReference>
<dbReference type="EMBL" id="CP015772">
    <property type="protein sequence ID" value="ANH80797.1"/>
    <property type="molecule type" value="Genomic_DNA"/>
</dbReference>
<gene>
    <name evidence="2" type="ORF">A8C56_07215</name>
</gene>
<dbReference type="Proteomes" id="UP000077667">
    <property type="component" value="Chromosome"/>
</dbReference>
<dbReference type="STRING" id="1176587.A8C56_07215"/>
<evidence type="ECO:0000259" key="1">
    <source>
        <dbReference type="Pfam" id="PF03544"/>
    </source>
</evidence>
<dbReference type="Pfam" id="PF03544">
    <property type="entry name" value="TonB_C"/>
    <property type="match status" value="1"/>
</dbReference>
<dbReference type="SUPFAM" id="SSF74653">
    <property type="entry name" value="TolA/TonB C-terminal domain"/>
    <property type="match status" value="1"/>
</dbReference>
<dbReference type="GO" id="GO:0055085">
    <property type="term" value="P:transmembrane transport"/>
    <property type="evidence" value="ECO:0007669"/>
    <property type="project" value="InterPro"/>
</dbReference>
<name>A0A1A9HZG2_9BACT</name>
<feature type="domain" description="TonB C-terminal" evidence="1">
    <location>
        <begin position="21"/>
        <end position="81"/>
    </location>
</feature>
<reference evidence="2 3" key="1">
    <citation type="submission" date="2016-05" db="EMBL/GenBank/DDBJ databases">
        <title>Niabella ginsenosidivorans BS26 whole genome sequencing.</title>
        <authorList>
            <person name="Im W.T."/>
            <person name="Siddiqi M.Z."/>
        </authorList>
    </citation>
    <scope>NUCLEOTIDE SEQUENCE [LARGE SCALE GENOMIC DNA]</scope>
    <source>
        <strain evidence="2 3">BS26</strain>
    </source>
</reference>
<proteinExistence type="predicted"/>
<protein>
    <recommendedName>
        <fullName evidence="1">TonB C-terminal domain-containing protein</fullName>
    </recommendedName>
</protein>
<organism evidence="2 3">
    <name type="scientific">Niabella ginsenosidivorans</name>
    <dbReference type="NCBI Taxonomy" id="1176587"/>
    <lineage>
        <taxon>Bacteria</taxon>
        <taxon>Pseudomonadati</taxon>
        <taxon>Bacteroidota</taxon>
        <taxon>Chitinophagia</taxon>
        <taxon>Chitinophagales</taxon>
        <taxon>Chitinophagaceae</taxon>
        <taxon>Niabella</taxon>
    </lineage>
</organism>
<dbReference type="AlphaFoldDB" id="A0A1A9HZG2"/>
<accession>A0A1A9HZG2</accession>
<dbReference type="KEGG" id="nia:A8C56_07215"/>
<keyword evidence="3" id="KW-1185">Reference proteome</keyword>
<dbReference type="Gene3D" id="3.30.1150.10">
    <property type="match status" value="1"/>
</dbReference>
<evidence type="ECO:0000313" key="2">
    <source>
        <dbReference type="EMBL" id="ANH80797.1"/>
    </source>
</evidence>
<sequence>MASAQTTGNYYNYRWEPCKPVVIVNFSVSEEGNIEDVYVSTSLHPVFDAIAEKVIKRSPKWIPALSKNRHIRSYMKQPVTFGQQE</sequence>